<dbReference type="InterPro" id="IPR013099">
    <property type="entry name" value="K_chnl_dom"/>
</dbReference>
<feature type="transmembrane region" description="Helical" evidence="8">
    <location>
        <begin position="174"/>
        <end position="199"/>
    </location>
</feature>
<dbReference type="Gene3D" id="1.20.120.350">
    <property type="entry name" value="Voltage-gated potassium channels. Chain C"/>
    <property type="match status" value="1"/>
</dbReference>
<protein>
    <submittedName>
        <fullName evidence="10">Two pore domain potassium channel family protein</fullName>
    </submittedName>
</protein>
<dbReference type="Gene3D" id="1.20.5.110">
    <property type="match status" value="1"/>
</dbReference>
<dbReference type="RefSeq" id="WP_147782117.1">
    <property type="nucleotide sequence ID" value="NZ_VRMG01000004.1"/>
</dbReference>
<dbReference type="GO" id="GO:0005249">
    <property type="term" value="F:voltage-gated potassium channel activity"/>
    <property type="evidence" value="ECO:0007669"/>
    <property type="project" value="InterPro"/>
</dbReference>
<dbReference type="SUPFAM" id="SSF81324">
    <property type="entry name" value="Voltage-gated potassium channels"/>
    <property type="match status" value="1"/>
</dbReference>
<accession>A0A5C8UW34</accession>
<feature type="domain" description="Potassium channel" evidence="9">
    <location>
        <begin position="122"/>
        <end position="199"/>
    </location>
</feature>
<keyword evidence="11" id="KW-1185">Reference proteome</keyword>
<keyword evidence="6 8" id="KW-0472">Membrane</keyword>
<dbReference type="AlphaFoldDB" id="A0A5C8UW34"/>
<evidence type="ECO:0000256" key="1">
    <source>
        <dbReference type="ARBA" id="ARBA00004141"/>
    </source>
</evidence>
<dbReference type="InterPro" id="IPR027359">
    <property type="entry name" value="Volt_channel_dom_sf"/>
</dbReference>
<keyword evidence="7 10" id="KW-0407">Ion channel</keyword>
<dbReference type="Gene3D" id="1.10.287.70">
    <property type="match status" value="1"/>
</dbReference>
<name>A0A5C8UW34_9MICO</name>
<comment type="caution">
    <text evidence="10">The sequence shown here is derived from an EMBL/GenBank/DDBJ whole genome shotgun (WGS) entry which is preliminary data.</text>
</comment>
<feature type="transmembrane region" description="Helical" evidence="8">
    <location>
        <begin position="144"/>
        <end position="162"/>
    </location>
</feature>
<evidence type="ECO:0000313" key="11">
    <source>
        <dbReference type="Proteomes" id="UP000321379"/>
    </source>
</evidence>
<dbReference type="PANTHER" id="PTHR11537">
    <property type="entry name" value="VOLTAGE-GATED POTASSIUM CHANNEL"/>
    <property type="match status" value="1"/>
</dbReference>
<reference evidence="10 11" key="1">
    <citation type="submission" date="2019-08" db="EMBL/GenBank/DDBJ databases">
        <title>Bacterial whole genome sequence for Glaciihabitans sp. CHu50b-6-2.</title>
        <authorList>
            <person name="Jin L."/>
        </authorList>
    </citation>
    <scope>NUCLEOTIDE SEQUENCE [LARGE SCALE GENOMIC DNA]</scope>
    <source>
        <strain evidence="10 11">CHu50b-6-2</strain>
    </source>
</reference>
<feature type="transmembrane region" description="Helical" evidence="8">
    <location>
        <begin position="43"/>
        <end position="62"/>
    </location>
</feature>
<evidence type="ECO:0000256" key="7">
    <source>
        <dbReference type="ARBA" id="ARBA00023303"/>
    </source>
</evidence>
<dbReference type="PANTHER" id="PTHR11537:SF254">
    <property type="entry name" value="POTASSIUM VOLTAGE-GATED CHANNEL PROTEIN SHAB"/>
    <property type="match status" value="1"/>
</dbReference>
<dbReference type="GO" id="GO:0008076">
    <property type="term" value="C:voltage-gated potassium channel complex"/>
    <property type="evidence" value="ECO:0007669"/>
    <property type="project" value="InterPro"/>
</dbReference>
<evidence type="ECO:0000313" key="10">
    <source>
        <dbReference type="EMBL" id="TXN31868.1"/>
    </source>
</evidence>
<dbReference type="EMBL" id="VRMG01000004">
    <property type="protein sequence ID" value="TXN31868.1"/>
    <property type="molecule type" value="Genomic_DNA"/>
</dbReference>
<keyword evidence="2" id="KW-0813">Transport</keyword>
<evidence type="ECO:0000259" key="9">
    <source>
        <dbReference type="Pfam" id="PF07885"/>
    </source>
</evidence>
<feature type="transmembrane region" description="Helical" evidence="8">
    <location>
        <begin position="112"/>
        <end position="132"/>
    </location>
</feature>
<organism evidence="10 11">
    <name type="scientific">Lacisediminihabitans profunda</name>
    <dbReference type="NCBI Taxonomy" id="2594790"/>
    <lineage>
        <taxon>Bacteria</taxon>
        <taxon>Bacillati</taxon>
        <taxon>Actinomycetota</taxon>
        <taxon>Actinomycetes</taxon>
        <taxon>Micrococcales</taxon>
        <taxon>Microbacteriaceae</taxon>
        <taxon>Lacisediminihabitans</taxon>
    </lineage>
</organism>
<dbReference type="GO" id="GO:0001508">
    <property type="term" value="P:action potential"/>
    <property type="evidence" value="ECO:0007669"/>
    <property type="project" value="TreeGrafter"/>
</dbReference>
<comment type="subcellular location">
    <subcellularLocation>
        <location evidence="1">Membrane</location>
        <topology evidence="1">Multi-pass membrane protein</topology>
    </subcellularLocation>
</comment>
<dbReference type="Proteomes" id="UP000321379">
    <property type="component" value="Unassembled WGS sequence"/>
</dbReference>
<keyword evidence="4 8" id="KW-1133">Transmembrane helix</keyword>
<keyword evidence="3 8" id="KW-0812">Transmembrane</keyword>
<evidence type="ECO:0000256" key="3">
    <source>
        <dbReference type="ARBA" id="ARBA00022692"/>
    </source>
</evidence>
<evidence type="ECO:0000256" key="8">
    <source>
        <dbReference type="SAM" id="Phobius"/>
    </source>
</evidence>
<evidence type="ECO:0000256" key="6">
    <source>
        <dbReference type="ARBA" id="ARBA00023136"/>
    </source>
</evidence>
<keyword evidence="5" id="KW-0406">Ion transport</keyword>
<dbReference type="Pfam" id="PF07885">
    <property type="entry name" value="Ion_trans_2"/>
    <property type="match status" value="1"/>
</dbReference>
<gene>
    <name evidence="10" type="ORF">FVP33_02765</name>
</gene>
<evidence type="ECO:0000256" key="4">
    <source>
        <dbReference type="ARBA" id="ARBA00022989"/>
    </source>
</evidence>
<feature type="transmembrane region" description="Helical" evidence="8">
    <location>
        <begin position="12"/>
        <end position="31"/>
    </location>
</feature>
<evidence type="ECO:0000256" key="5">
    <source>
        <dbReference type="ARBA" id="ARBA00023065"/>
    </source>
</evidence>
<evidence type="ECO:0000256" key="2">
    <source>
        <dbReference type="ARBA" id="ARBA00022448"/>
    </source>
</evidence>
<dbReference type="InterPro" id="IPR028325">
    <property type="entry name" value="VG_K_chnl"/>
</dbReference>
<sequence length="249" mass="27401">MTQQRWQRISEWPLTLAAVLFLAAYAWEVIGNLAGPSSALAEVIMAATWTVFLVDYVANLVLAPERWQWFSRHILDLLIVVLPLLRPLRLLRLVTLLNILQRTAGTAFRGRVILYAAGASILLIFVAALAVLDVEQANPGSSIVTFEDALWWAFVTITTVGYGDFTPLTVMGRLIAGALMLGGIALLGVVTATIASWIVERVAIKEEDAQAATRGEIRALEHQVTKLQETLDRMDQRTQVLADRGVSPK</sequence>
<proteinExistence type="predicted"/>